<accession>A0ABY7E4H7</accession>
<dbReference type="Gene3D" id="2.130.10.10">
    <property type="entry name" value="YVTN repeat-like/Quinoprotein amine dehydrogenase"/>
    <property type="match status" value="2"/>
</dbReference>
<keyword evidence="6" id="KW-0804">Transcription</keyword>
<dbReference type="InterPro" id="IPR007582">
    <property type="entry name" value="TFIID_NTD2"/>
</dbReference>
<dbReference type="InterPro" id="IPR015943">
    <property type="entry name" value="WD40/YVTN_repeat-like_dom_sf"/>
</dbReference>
<name>A0ABY7E4H7_MYAAR</name>
<evidence type="ECO:0000259" key="9">
    <source>
        <dbReference type="Pfam" id="PF04494"/>
    </source>
</evidence>
<feature type="domain" description="TFIID subunit TAF5 NTD2" evidence="9">
    <location>
        <begin position="71"/>
        <end position="200"/>
    </location>
</feature>
<keyword evidence="11" id="KW-1185">Reference proteome</keyword>
<feature type="repeat" description="WD" evidence="8">
    <location>
        <begin position="385"/>
        <end position="416"/>
    </location>
</feature>
<feature type="repeat" description="WD" evidence="8">
    <location>
        <begin position="459"/>
        <end position="500"/>
    </location>
</feature>
<dbReference type="CDD" id="cd00200">
    <property type="entry name" value="WD40"/>
    <property type="match status" value="1"/>
</dbReference>
<proteinExistence type="inferred from homology"/>
<dbReference type="Pfam" id="PF04494">
    <property type="entry name" value="TFIID_NTD2"/>
    <property type="match status" value="1"/>
</dbReference>
<evidence type="ECO:0000256" key="5">
    <source>
        <dbReference type="ARBA" id="ARBA00023015"/>
    </source>
</evidence>
<dbReference type="PANTHER" id="PTHR19879">
    <property type="entry name" value="TRANSCRIPTION INITIATION FACTOR TFIID"/>
    <property type="match status" value="1"/>
</dbReference>
<dbReference type="Proteomes" id="UP001164746">
    <property type="component" value="Chromosome 4"/>
</dbReference>
<reference evidence="10" key="1">
    <citation type="submission" date="2022-11" db="EMBL/GenBank/DDBJ databases">
        <title>Centuries of genome instability and evolution in soft-shell clam transmissible cancer (bioRxiv).</title>
        <authorList>
            <person name="Hart S.F.M."/>
            <person name="Yonemitsu M.A."/>
            <person name="Giersch R.M."/>
            <person name="Beal B.F."/>
            <person name="Arriagada G."/>
            <person name="Davis B.W."/>
            <person name="Ostrander E.A."/>
            <person name="Goff S.P."/>
            <person name="Metzger M.J."/>
        </authorList>
    </citation>
    <scope>NUCLEOTIDE SEQUENCE</scope>
    <source>
        <strain evidence="10">MELC-2E11</strain>
        <tissue evidence="10">Siphon/mantle</tissue>
    </source>
</reference>
<dbReference type="InterPro" id="IPR020472">
    <property type="entry name" value="WD40_PAC1"/>
</dbReference>
<comment type="subcellular location">
    <subcellularLocation>
        <location evidence="1">Nucleus</location>
    </subcellularLocation>
</comment>
<keyword evidence="4" id="KW-0677">Repeat</keyword>
<comment type="similarity">
    <text evidence="2">Belongs to the WD repeat TAF5 family.</text>
</comment>
<protein>
    <submittedName>
        <fullName evidence="10">TAF5L-like protein</fullName>
    </submittedName>
</protein>
<keyword evidence="7" id="KW-0539">Nucleus</keyword>
<dbReference type="InterPro" id="IPR037264">
    <property type="entry name" value="TFIID_NTD2_sf"/>
</dbReference>
<dbReference type="Pfam" id="PF00400">
    <property type="entry name" value="WD40"/>
    <property type="match status" value="5"/>
</dbReference>
<evidence type="ECO:0000256" key="7">
    <source>
        <dbReference type="ARBA" id="ARBA00023242"/>
    </source>
</evidence>
<feature type="repeat" description="WD" evidence="8">
    <location>
        <begin position="417"/>
        <end position="458"/>
    </location>
</feature>
<dbReference type="PRINTS" id="PR00320">
    <property type="entry name" value="GPROTEINBRPT"/>
</dbReference>
<keyword evidence="3 8" id="KW-0853">WD repeat</keyword>
<evidence type="ECO:0000256" key="2">
    <source>
        <dbReference type="ARBA" id="ARBA00009435"/>
    </source>
</evidence>
<dbReference type="Gene3D" id="1.25.40.500">
    <property type="entry name" value="TFIID subunit TAF5, NTD2 domain"/>
    <property type="match status" value="1"/>
</dbReference>
<dbReference type="InterPro" id="IPR001680">
    <property type="entry name" value="WD40_rpt"/>
</dbReference>
<evidence type="ECO:0000256" key="3">
    <source>
        <dbReference type="ARBA" id="ARBA00022574"/>
    </source>
</evidence>
<dbReference type="PANTHER" id="PTHR19879:SF1">
    <property type="entry name" value="CANNONBALL-RELATED"/>
    <property type="match status" value="1"/>
</dbReference>
<evidence type="ECO:0000256" key="4">
    <source>
        <dbReference type="ARBA" id="ARBA00022737"/>
    </source>
</evidence>
<evidence type="ECO:0000313" key="10">
    <source>
        <dbReference type="EMBL" id="WAR03702.1"/>
    </source>
</evidence>
<dbReference type="EMBL" id="CP111015">
    <property type="protein sequence ID" value="WAR03702.1"/>
    <property type="molecule type" value="Genomic_DNA"/>
</dbReference>
<keyword evidence="5" id="KW-0805">Transcription regulation</keyword>
<dbReference type="SMART" id="SM00320">
    <property type="entry name" value="WD40"/>
    <property type="match status" value="5"/>
</dbReference>
<organism evidence="10 11">
    <name type="scientific">Mya arenaria</name>
    <name type="common">Soft-shell clam</name>
    <dbReference type="NCBI Taxonomy" id="6604"/>
    <lineage>
        <taxon>Eukaryota</taxon>
        <taxon>Metazoa</taxon>
        <taxon>Spiralia</taxon>
        <taxon>Lophotrochozoa</taxon>
        <taxon>Mollusca</taxon>
        <taxon>Bivalvia</taxon>
        <taxon>Autobranchia</taxon>
        <taxon>Heteroconchia</taxon>
        <taxon>Euheterodonta</taxon>
        <taxon>Imparidentia</taxon>
        <taxon>Neoheterodontei</taxon>
        <taxon>Myida</taxon>
        <taxon>Myoidea</taxon>
        <taxon>Myidae</taxon>
        <taxon>Mya</taxon>
    </lineage>
</organism>
<gene>
    <name evidence="10" type="ORF">MAR_010260</name>
</gene>
<evidence type="ECO:0000256" key="1">
    <source>
        <dbReference type="ARBA" id="ARBA00004123"/>
    </source>
</evidence>
<dbReference type="InterPro" id="IPR036322">
    <property type="entry name" value="WD40_repeat_dom_sf"/>
</dbReference>
<dbReference type="PROSITE" id="PS50294">
    <property type="entry name" value="WD_REPEATS_REGION"/>
    <property type="match status" value="2"/>
</dbReference>
<evidence type="ECO:0000256" key="6">
    <source>
        <dbReference type="ARBA" id="ARBA00023163"/>
    </source>
</evidence>
<dbReference type="CDD" id="cd08044">
    <property type="entry name" value="TAF5_NTD2"/>
    <property type="match status" value="1"/>
</dbReference>
<evidence type="ECO:0000256" key="8">
    <source>
        <dbReference type="PROSITE-ProRule" id="PRU00221"/>
    </source>
</evidence>
<dbReference type="SUPFAM" id="SSF50978">
    <property type="entry name" value="WD40 repeat-like"/>
    <property type="match status" value="1"/>
</dbReference>
<dbReference type="InterPro" id="IPR019775">
    <property type="entry name" value="WD40_repeat_CS"/>
</dbReference>
<evidence type="ECO:0000313" key="11">
    <source>
        <dbReference type="Proteomes" id="UP001164746"/>
    </source>
</evidence>
<dbReference type="PROSITE" id="PS50082">
    <property type="entry name" value="WD_REPEATS_2"/>
    <property type="match status" value="3"/>
</dbReference>
<sequence length="539" mass="59882">MTRNLEDILNDHADLEPLIDLALSVMFQDSETSHKKECRWQQPLAGMALHGSAAGEATGTNSLAFSSITGDPGLCEQQYNRLKAFLSEQSSLFGADVHVILFPVFVHIYIELLSNGHKTQAHKFFARHNTSFKVVEGSQSTLQQLSGLYSKADMISCKEAQAFKDMKYKVTLNKEKFETVHRYLKNDDNMVLLQVLNQHMQLDVKTDEGPVLGLNDDKPETRQQQLISPAVIPDNKVVKDDQALMGLKQVIKEVRERPPGLPSICFYTFLNAHQGMCCASTSHNDGYLSGGFEDSSVKLWRLTPGTFPQIDNSDGPSVIRLAADFPDTDEEDQEEKRSVVGDHFVSCSHDQTAKLWSTERTYPLRSFVGHSYDVDVMTKFTFQCVRFHPNTNYIATGSGDKTVRMWSVQDGKSVRLLSGHKSSVLSLAFSPNGMLLASAGEDRRVRVWDLRTGTALKEFRGHTDTIYALAFNQNSSMLASGGLDSCIRIWDLRKNTSTSLASSDNHNSAELLGAFPTKSTPVVYLNFNSHNVLLAAGAN</sequence>
<dbReference type="SUPFAM" id="SSF160897">
    <property type="entry name" value="Taf5 N-terminal domain-like"/>
    <property type="match status" value="1"/>
</dbReference>
<dbReference type="PROSITE" id="PS00678">
    <property type="entry name" value="WD_REPEATS_1"/>
    <property type="match status" value="2"/>
</dbReference>